<reference evidence="3" key="1">
    <citation type="submission" date="2020-07" db="EMBL/GenBank/DDBJ databases">
        <authorList>
            <person name="Tarantini F.S."/>
            <person name="Hong K.W."/>
            <person name="Chan K.G."/>
        </authorList>
    </citation>
    <scope>NUCLEOTIDE SEQUENCE</scope>
    <source>
        <strain evidence="3">32-07</strain>
    </source>
</reference>
<evidence type="ECO:0000256" key="1">
    <source>
        <dbReference type="SAM" id="MobiDB-lite"/>
    </source>
</evidence>
<keyword evidence="2" id="KW-0812">Transmembrane</keyword>
<evidence type="ECO:0000256" key="2">
    <source>
        <dbReference type="SAM" id="Phobius"/>
    </source>
</evidence>
<accession>A0ABX8R0V7</accession>
<keyword evidence="2" id="KW-1133">Transmembrane helix</keyword>
<evidence type="ECO:0000313" key="4">
    <source>
        <dbReference type="Proteomes" id="UP001049518"/>
    </source>
</evidence>
<feature type="region of interest" description="Disordered" evidence="1">
    <location>
        <begin position="40"/>
        <end position="63"/>
    </location>
</feature>
<feature type="region of interest" description="Disordered" evidence="1">
    <location>
        <begin position="314"/>
        <end position="346"/>
    </location>
</feature>
<gene>
    <name evidence="3" type="ORF">AGRA3207_006103</name>
</gene>
<evidence type="ECO:0000313" key="3">
    <source>
        <dbReference type="EMBL" id="QXJ24721.1"/>
    </source>
</evidence>
<dbReference type="RefSeq" id="WP_231330612.1">
    <property type="nucleotide sequence ID" value="NZ_CP059572.1"/>
</dbReference>
<dbReference type="EMBL" id="CP059572">
    <property type="protein sequence ID" value="QXJ24721.1"/>
    <property type="molecule type" value="Genomic_DNA"/>
</dbReference>
<feature type="transmembrane region" description="Helical" evidence="2">
    <location>
        <begin position="69"/>
        <end position="91"/>
    </location>
</feature>
<proteinExistence type="predicted"/>
<organism evidence="3 4">
    <name type="scientific">Actinomadura graeca</name>
    <dbReference type="NCBI Taxonomy" id="2750812"/>
    <lineage>
        <taxon>Bacteria</taxon>
        <taxon>Bacillati</taxon>
        <taxon>Actinomycetota</taxon>
        <taxon>Actinomycetes</taxon>
        <taxon>Streptosporangiales</taxon>
        <taxon>Thermomonosporaceae</taxon>
        <taxon>Actinomadura</taxon>
    </lineage>
</organism>
<sequence length="346" mass="37001">MSADADEPVFDDDFIRGAAFIEPSARERARAPGRIERVRARRAERRRHRARRRLGRARRREFHEPSHRGAVVQVIAGVLVLLLVSTGLWWWNRPGDPAALPAPPAIVPVPAPTGGVPPADPFAGSPAASYADGEAGLRMPGPRAMNGLSAADLALAYGRVRKLIAAANLDPGTVFGRSPDAFAALLHPGQRRDFRANLDRAGEGNTRGWLTSFAAGTAEQAAETVKVHGTATAGEASERGADGVLVKADHLFVYAVRSPGRPETVIREVVRRVTEVFVHREGGTVRLWVTGTDTSSAPSACDYGDGFVHPLYPGTPGGTPTGKPVDPYDQSGPVRRDQGCEQTVRV</sequence>
<dbReference type="Proteomes" id="UP001049518">
    <property type="component" value="Chromosome"/>
</dbReference>
<keyword evidence="2" id="KW-0472">Membrane</keyword>
<name>A0ABX8R0V7_9ACTN</name>
<feature type="compositionally biased region" description="Basic residues" evidence="1">
    <location>
        <begin position="40"/>
        <end position="60"/>
    </location>
</feature>
<protein>
    <submittedName>
        <fullName evidence="3">Uncharacterized protein</fullName>
    </submittedName>
</protein>
<keyword evidence="4" id="KW-1185">Reference proteome</keyword>